<evidence type="ECO:0000256" key="1">
    <source>
        <dbReference type="ARBA" id="ARBA00012528"/>
    </source>
</evidence>
<evidence type="ECO:0000313" key="3">
    <source>
        <dbReference type="EMBL" id="NOJ84047.1"/>
    </source>
</evidence>
<dbReference type="GO" id="GO:1902201">
    <property type="term" value="P:negative regulation of bacterial-type flagellum-dependent cell motility"/>
    <property type="evidence" value="ECO:0007669"/>
    <property type="project" value="TreeGrafter"/>
</dbReference>
<feature type="non-terminal residue" evidence="3">
    <location>
        <position position="1"/>
    </location>
</feature>
<dbReference type="GO" id="GO:0052621">
    <property type="term" value="F:diguanylate cyclase activity"/>
    <property type="evidence" value="ECO:0007669"/>
    <property type="project" value="UniProtKB-EC"/>
</dbReference>
<organism evidence="3 4">
    <name type="scientific">Myxococcus xanthus</name>
    <dbReference type="NCBI Taxonomy" id="34"/>
    <lineage>
        <taxon>Bacteria</taxon>
        <taxon>Pseudomonadati</taxon>
        <taxon>Myxococcota</taxon>
        <taxon>Myxococcia</taxon>
        <taxon>Myxococcales</taxon>
        <taxon>Cystobacterineae</taxon>
        <taxon>Myxococcaceae</taxon>
        <taxon>Myxococcus</taxon>
    </lineage>
</organism>
<proteinExistence type="predicted"/>
<dbReference type="EC" id="2.7.7.65" evidence="1"/>
<dbReference type="AlphaFoldDB" id="A0A7Y4IRI2"/>
<gene>
    <name evidence="3" type="ORF">HNV28_38070</name>
</gene>
<dbReference type="PANTHER" id="PTHR45138:SF24">
    <property type="entry name" value="DIGUANYLATE CYCLASE DGCC-RELATED"/>
    <property type="match status" value="1"/>
</dbReference>
<dbReference type="InterPro" id="IPR043128">
    <property type="entry name" value="Rev_trsase/Diguanyl_cyclase"/>
</dbReference>
<dbReference type="Pfam" id="PF00990">
    <property type="entry name" value="GGDEF"/>
    <property type="match status" value="1"/>
</dbReference>
<sequence>LPDTPLAVARERAETLRRAFEALRVRHGPGSLSATLSCGVAAFPEHAGQPFALLACADEALYDAKVRGRNRVAVHGTAGGRQSTA</sequence>
<dbReference type="InterPro" id="IPR029787">
    <property type="entry name" value="Nucleotide_cyclase"/>
</dbReference>
<dbReference type="GO" id="GO:0043709">
    <property type="term" value="P:cell adhesion involved in single-species biofilm formation"/>
    <property type="evidence" value="ECO:0007669"/>
    <property type="project" value="TreeGrafter"/>
</dbReference>
<name>A0A7Y4IRI2_MYXXA</name>
<protein>
    <recommendedName>
        <fullName evidence="1">diguanylate cyclase</fullName>
        <ecNumber evidence="1">2.7.7.65</ecNumber>
    </recommendedName>
</protein>
<comment type="caution">
    <text evidence="3">The sequence shown here is derived from an EMBL/GenBank/DDBJ whole genome shotgun (WGS) entry which is preliminary data.</text>
</comment>
<evidence type="ECO:0000313" key="4">
    <source>
        <dbReference type="Proteomes" id="UP000533080"/>
    </source>
</evidence>
<dbReference type="InterPro" id="IPR050469">
    <property type="entry name" value="Diguanylate_Cyclase"/>
</dbReference>
<evidence type="ECO:0000259" key="2">
    <source>
        <dbReference type="PROSITE" id="PS50887"/>
    </source>
</evidence>
<dbReference type="GO" id="GO:0005886">
    <property type="term" value="C:plasma membrane"/>
    <property type="evidence" value="ECO:0007669"/>
    <property type="project" value="TreeGrafter"/>
</dbReference>
<dbReference type="PROSITE" id="PS50887">
    <property type="entry name" value="GGDEF"/>
    <property type="match status" value="1"/>
</dbReference>
<accession>A0A7Y4IRI2</accession>
<dbReference type="Gene3D" id="3.30.70.270">
    <property type="match status" value="1"/>
</dbReference>
<dbReference type="InterPro" id="IPR000160">
    <property type="entry name" value="GGDEF_dom"/>
</dbReference>
<dbReference type="NCBIfam" id="TIGR00254">
    <property type="entry name" value="GGDEF"/>
    <property type="match status" value="1"/>
</dbReference>
<reference evidence="3 4" key="1">
    <citation type="submission" date="2020-05" db="EMBL/GenBank/DDBJ databases">
        <authorList>
            <person name="Whitworth D."/>
        </authorList>
    </citation>
    <scope>NUCLEOTIDE SEQUENCE [LARGE SCALE GENOMIC DNA]</scope>
    <source>
        <strain evidence="3 4">AM005</strain>
    </source>
</reference>
<feature type="domain" description="GGDEF" evidence="2">
    <location>
        <begin position="1"/>
        <end position="77"/>
    </location>
</feature>
<dbReference type="Proteomes" id="UP000533080">
    <property type="component" value="Unassembled WGS sequence"/>
</dbReference>
<dbReference type="SUPFAM" id="SSF55073">
    <property type="entry name" value="Nucleotide cyclase"/>
    <property type="match status" value="1"/>
</dbReference>
<dbReference type="EMBL" id="JABFNT010000403">
    <property type="protein sequence ID" value="NOJ84047.1"/>
    <property type="molecule type" value="Genomic_DNA"/>
</dbReference>
<dbReference type="PANTHER" id="PTHR45138">
    <property type="entry name" value="REGULATORY COMPONENTS OF SENSORY TRANSDUCTION SYSTEM"/>
    <property type="match status" value="1"/>
</dbReference>